<dbReference type="PANTHER" id="PTHR43711">
    <property type="entry name" value="TWO-COMPONENT HISTIDINE KINASE"/>
    <property type="match status" value="1"/>
</dbReference>
<feature type="domain" description="Histidine kinase" evidence="9">
    <location>
        <begin position="92"/>
        <end position="305"/>
    </location>
</feature>
<dbReference type="Proteomes" id="UP000278886">
    <property type="component" value="Chromosome"/>
</dbReference>
<dbReference type="InterPro" id="IPR050736">
    <property type="entry name" value="Sensor_HK_Regulatory"/>
</dbReference>
<keyword evidence="11" id="KW-1185">Reference proteome</keyword>
<dbReference type="KEGG" id="lyd:D7I47_09155"/>
<dbReference type="EMBL" id="CP032630">
    <property type="protein sequence ID" value="AYF98411.1"/>
    <property type="molecule type" value="Genomic_DNA"/>
</dbReference>
<dbReference type="OrthoDB" id="9757990at2"/>
<evidence type="ECO:0000256" key="6">
    <source>
        <dbReference type="ARBA" id="ARBA00022777"/>
    </source>
</evidence>
<dbReference type="SMART" id="SM00388">
    <property type="entry name" value="HisKA"/>
    <property type="match status" value="1"/>
</dbReference>
<gene>
    <name evidence="10" type="ORF">D7I47_09155</name>
</gene>
<dbReference type="PROSITE" id="PS50109">
    <property type="entry name" value="HIS_KIN"/>
    <property type="match status" value="1"/>
</dbReference>
<protein>
    <recommendedName>
        <fullName evidence="3">histidine kinase</fullName>
        <ecNumber evidence="3">2.7.13.3</ecNumber>
    </recommendedName>
</protein>
<dbReference type="CDD" id="cd00082">
    <property type="entry name" value="HisKA"/>
    <property type="match status" value="1"/>
</dbReference>
<evidence type="ECO:0000256" key="5">
    <source>
        <dbReference type="ARBA" id="ARBA00022679"/>
    </source>
</evidence>
<dbReference type="GO" id="GO:0005886">
    <property type="term" value="C:plasma membrane"/>
    <property type="evidence" value="ECO:0007669"/>
    <property type="project" value="UniProtKB-SubCell"/>
</dbReference>
<sequence>MAIADEPTPPPRRRLTGGAVLVVAAAIAGLALIAAVVAIGLERTGWAIGAVVASAIAGGVAAWSAVAEWSRLRADAARVRSIASQSTERVTILSHEIRTPLSLIKGASDLLIEQSPGPLNEQQLRFATTISANSDHLVQLAEDLLTQARIDAGMFSLHLSRTDLRALSRRTVEELRRLHTIAIDLDVPGAPPRLWVDAGLIRQAITNLVNNAVKASPDASTILVRVAHGLDGGATISVSDNGTGMNELERRRLFERFASGHPLRDGTGLGLVITRQIARLHGGDLYVDTVAGRGTTIILAIPAMNETVEDDDAPGTAATPGARRRR</sequence>
<dbReference type="InterPro" id="IPR036097">
    <property type="entry name" value="HisK_dim/P_sf"/>
</dbReference>
<dbReference type="PRINTS" id="PR00344">
    <property type="entry name" value="BCTRLSENSOR"/>
</dbReference>
<dbReference type="Gene3D" id="3.30.565.10">
    <property type="entry name" value="Histidine kinase-like ATPase, C-terminal domain"/>
    <property type="match status" value="1"/>
</dbReference>
<dbReference type="SUPFAM" id="SSF55874">
    <property type="entry name" value="ATPase domain of HSP90 chaperone/DNA topoisomerase II/histidine kinase"/>
    <property type="match status" value="1"/>
</dbReference>
<evidence type="ECO:0000256" key="3">
    <source>
        <dbReference type="ARBA" id="ARBA00012438"/>
    </source>
</evidence>
<accession>A0A387B990</accession>
<keyword evidence="8" id="KW-1133">Transmembrane helix</keyword>
<dbReference type="CDD" id="cd00075">
    <property type="entry name" value="HATPase"/>
    <property type="match status" value="1"/>
</dbReference>
<dbReference type="Pfam" id="PF02518">
    <property type="entry name" value="HATPase_c"/>
    <property type="match status" value="1"/>
</dbReference>
<proteinExistence type="predicted"/>
<evidence type="ECO:0000259" key="9">
    <source>
        <dbReference type="PROSITE" id="PS50109"/>
    </source>
</evidence>
<dbReference type="Gene3D" id="1.10.287.130">
    <property type="match status" value="1"/>
</dbReference>
<dbReference type="InterPro" id="IPR003594">
    <property type="entry name" value="HATPase_dom"/>
</dbReference>
<keyword evidence="8" id="KW-0812">Transmembrane</keyword>
<dbReference type="PANTHER" id="PTHR43711:SF1">
    <property type="entry name" value="HISTIDINE KINASE 1"/>
    <property type="match status" value="1"/>
</dbReference>
<dbReference type="SMART" id="SM00387">
    <property type="entry name" value="HATPase_c"/>
    <property type="match status" value="1"/>
</dbReference>
<dbReference type="EC" id="2.7.13.3" evidence="3"/>
<evidence type="ECO:0000313" key="11">
    <source>
        <dbReference type="Proteomes" id="UP000278886"/>
    </source>
</evidence>
<keyword evidence="4" id="KW-0597">Phosphoprotein</keyword>
<evidence type="ECO:0000256" key="2">
    <source>
        <dbReference type="ARBA" id="ARBA00004236"/>
    </source>
</evidence>
<reference evidence="11" key="1">
    <citation type="submission" date="2018-09" db="EMBL/GenBank/DDBJ databases">
        <title>Genome sequencing of strain 2DFWR-13.</title>
        <authorList>
            <person name="Heo J."/>
            <person name="Kim S.-J."/>
            <person name="Kwon S.-W."/>
        </authorList>
    </citation>
    <scope>NUCLEOTIDE SEQUENCE [LARGE SCALE GENOMIC DNA]</scope>
    <source>
        <strain evidence="11">2DFWR-13</strain>
    </source>
</reference>
<dbReference type="Pfam" id="PF00512">
    <property type="entry name" value="HisKA"/>
    <property type="match status" value="1"/>
</dbReference>
<dbReference type="AlphaFoldDB" id="A0A387B990"/>
<evidence type="ECO:0000313" key="10">
    <source>
        <dbReference type="EMBL" id="AYF98411.1"/>
    </source>
</evidence>
<dbReference type="RefSeq" id="WP_120762758.1">
    <property type="nucleotide sequence ID" value="NZ_CP032630.1"/>
</dbReference>
<evidence type="ECO:0000256" key="1">
    <source>
        <dbReference type="ARBA" id="ARBA00000085"/>
    </source>
</evidence>
<keyword evidence="8" id="KW-0472">Membrane</keyword>
<keyword evidence="5" id="KW-0808">Transferase</keyword>
<dbReference type="GO" id="GO:0000155">
    <property type="term" value="F:phosphorelay sensor kinase activity"/>
    <property type="evidence" value="ECO:0007669"/>
    <property type="project" value="InterPro"/>
</dbReference>
<keyword evidence="6 10" id="KW-0418">Kinase</keyword>
<feature type="transmembrane region" description="Helical" evidence="8">
    <location>
        <begin position="20"/>
        <end position="40"/>
    </location>
</feature>
<dbReference type="InterPro" id="IPR003661">
    <property type="entry name" value="HisK_dim/P_dom"/>
</dbReference>
<dbReference type="InterPro" id="IPR036890">
    <property type="entry name" value="HATPase_C_sf"/>
</dbReference>
<comment type="catalytic activity">
    <reaction evidence="1">
        <text>ATP + protein L-histidine = ADP + protein N-phospho-L-histidine.</text>
        <dbReference type="EC" id="2.7.13.3"/>
    </reaction>
</comment>
<evidence type="ECO:0000256" key="4">
    <source>
        <dbReference type="ARBA" id="ARBA00022553"/>
    </source>
</evidence>
<name>A0A387B990_9MICO</name>
<dbReference type="InterPro" id="IPR004358">
    <property type="entry name" value="Sig_transdc_His_kin-like_C"/>
</dbReference>
<evidence type="ECO:0000256" key="7">
    <source>
        <dbReference type="ARBA" id="ARBA00023012"/>
    </source>
</evidence>
<comment type="subcellular location">
    <subcellularLocation>
        <location evidence="2">Cell membrane</location>
    </subcellularLocation>
</comment>
<dbReference type="SUPFAM" id="SSF47384">
    <property type="entry name" value="Homodimeric domain of signal transducing histidine kinase"/>
    <property type="match status" value="1"/>
</dbReference>
<evidence type="ECO:0000256" key="8">
    <source>
        <dbReference type="SAM" id="Phobius"/>
    </source>
</evidence>
<keyword evidence="7" id="KW-0902">Two-component regulatory system</keyword>
<feature type="transmembrane region" description="Helical" evidence="8">
    <location>
        <begin position="46"/>
        <end position="66"/>
    </location>
</feature>
<dbReference type="InterPro" id="IPR005467">
    <property type="entry name" value="His_kinase_dom"/>
</dbReference>
<organism evidence="10 11">
    <name type="scientific">Protaetiibacter intestinalis</name>
    <dbReference type="NCBI Taxonomy" id="2419774"/>
    <lineage>
        <taxon>Bacteria</taxon>
        <taxon>Bacillati</taxon>
        <taxon>Actinomycetota</taxon>
        <taxon>Actinomycetes</taxon>
        <taxon>Micrococcales</taxon>
        <taxon>Microbacteriaceae</taxon>
        <taxon>Protaetiibacter</taxon>
    </lineage>
</organism>